<evidence type="ECO:0000259" key="5">
    <source>
        <dbReference type="Pfam" id="PF04542"/>
    </source>
</evidence>
<sequence length="186" mass="20068">MIAAVGALQGMSVDSEGDFEALFAATSASVFAYARRHVEADVAADVVSEVYLVAWKRRHELPDEPVAWLLVTARHVVLRYWRTRSRQLRLMTELAGIQAMAATSDASVEERSALGAAFAALSADDREALLLVGWDGLTPQQAARVMGCSANTFAARLSRARRRLSNQAGDQRSLRLVALPAGADNG</sequence>
<dbReference type="Pfam" id="PF04542">
    <property type="entry name" value="Sigma70_r2"/>
    <property type="match status" value="1"/>
</dbReference>
<dbReference type="Pfam" id="PF08281">
    <property type="entry name" value="Sigma70_r4_2"/>
    <property type="match status" value="1"/>
</dbReference>
<dbReference type="RefSeq" id="WP_342371806.1">
    <property type="nucleotide sequence ID" value="NZ_CP115965.1"/>
</dbReference>
<gene>
    <name evidence="7" type="ORF">PCC79_10645</name>
</gene>
<dbReference type="InterPro" id="IPR014284">
    <property type="entry name" value="RNA_pol_sigma-70_dom"/>
</dbReference>
<dbReference type="InterPro" id="IPR013249">
    <property type="entry name" value="RNA_pol_sigma70_r4_t2"/>
</dbReference>
<evidence type="ECO:0000256" key="1">
    <source>
        <dbReference type="ARBA" id="ARBA00010641"/>
    </source>
</evidence>
<accession>A0ABZ3C3E9</accession>
<dbReference type="InterPro" id="IPR036388">
    <property type="entry name" value="WH-like_DNA-bd_sf"/>
</dbReference>
<dbReference type="InterPro" id="IPR007627">
    <property type="entry name" value="RNA_pol_sigma70_r2"/>
</dbReference>
<dbReference type="Gene3D" id="1.10.1740.10">
    <property type="match status" value="1"/>
</dbReference>
<dbReference type="PANTHER" id="PTHR43133:SF25">
    <property type="entry name" value="RNA POLYMERASE SIGMA FACTOR RFAY-RELATED"/>
    <property type="match status" value="1"/>
</dbReference>
<dbReference type="NCBIfam" id="TIGR02937">
    <property type="entry name" value="sigma70-ECF"/>
    <property type="match status" value="1"/>
</dbReference>
<dbReference type="SUPFAM" id="SSF88659">
    <property type="entry name" value="Sigma3 and sigma4 domains of RNA polymerase sigma factors"/>
    <property type="match status" value="1"/>
</dbReference>
<keyword evidence="3" id="KW-0731">Sigma factor</keyword>
<evidence type="ECO:0000259" key="6">
    <source>
        <dbReference type="Pfam" id="PF08281"/>
    </source>
</evidence>
<feature type="domain" description="RNA polymerase sigma factor 70 region 4 type 2" evidence="6">
    <location>
        <begin position="113"/>
        <end position="164"/>
    </location>
</feature>
<reference evidence="7 8" key="1">
    <citation type="journal article" date="2023" name="Environ Microbiome">
        <title>A coral-associated actinobacterium mitigates coral bleaching under heat stress.</title>
        <authorList>
            <person name="Li J."/>
            <person name="Zou Y."/>
            <person name="Li Q."/>
            <person name="Zhang J."/>
            <person name="Bourne D.G."/>
            <person name="Lyu Y."/>
            <person name="Liu C."/>
            <person name="Zhang S."/>
        </authorList>
    </citation>
    <scope>NUCLEOTIDE SEQUENCE [LARGE SCALE GENOMIC DNA]</scope>
    <source>
        <strain evidence="7 8">SCSIO 13291</strain>
    </source>
</reference>
<keyword evidence="4" id="KW-0804">Transcription</keyword>
<dbReference type="InterPro" id="IPR013324">
    <property type="entry name" value="RNA_pol_sigma_r3/r4-like"/>
</dbReference>
<dbReference type="SUPFAM" id="SSF88946">
    <property type="entry name" value="Sigma2 domain of RNA polymerase sigma factors"/>
    <property type="match status" value="1"/>
</dbReference>
<dbReference type="Proteomes" id="UP001434337">
    <property type="component" value="Chromosome"/>
</dbReference>
<proteinExistence type="inferred from homology"/>
<dbReference type="PANTHER" id="PTHR43133">
    <property type="entry name" value="RNA POLYMERASE ECF-TYPE SIGMA FACTO"/>
    <property type="match status" value="1"/>
</dbReference>
<evidence type="ECO:0000256" key="3">
    <source>
        <dbReference type="ARBA" id="ARBA00023082"/>
    </source>
</evidence>
<dbReference type="Gene3D" id="1.10.10.10">
    <property type="entry name" value="Winged helix-like DNA-binding domain superfamily/Winged helix DNA-binding domain"/>
    <property type="match status" value="1"/>
</dbReference>
<organism evidence="7 8">
    <name type="scientific">Propioniciclava soli</name>
    <dbReference type="NCBI Taxonomy" id="2775081"/>
    <lineage>
        <taxon>Bacteria</taxon>
        <taxon>Bacillati</taxon>
        <taxon>Actinomycetota</taxon>
        <taxon>Actinomycetes</taxon>
        <taxon>Propionibacteriales</taxon>
        <taxon>Propionibacteriaceae</taxon>
        <taxon>Propioniciclava</taxon>
    </lineage>
</organism>
<keyword evidence="8" id="KW-1185">Reference proteome</keyword>
<dbReference type="InterPro" id="IPR039425">
    <property type="entry name" value="RNA_pol_sigma-70-like"/>
</dbReference>
<dbReference type="EMBL" id="CP115965">
    <property type="protein sequence ID" value="WZW97372.1"/>
    <property type="molecule type" value="Genomic_DNA"/>
</dbReference>
<evidence type="ECO:0000256" key="4">
    <source>
        <dbReference type="ARBA" id="ARBA00023163"/>
    </source>
</evidence>
<name>A0ABZ3C3E9_9ACTN</name>
<protein>
    <submittedName>
        <fullName evidence="7">Sigma-70 family RNA polymerase sigma factor</fullName>
    </submittedName>
</protein>
<evidence type="ECO:0000256" key="2">
    <source>
        <dbReference type="ARBA" id="ARBA00023015"/>
    </source>
</evidence>
<keyword evidence="2" id="KW-0805">Transcription regulation</keyword>
<dbReference type="InterPro" id="IPR013325">
    <property type="entry name" value="RNA_pol_sigma_r2"/>
</dbReference>
<evidence type="ECO:0000313" key="8">
    <source>
        <dbReference type="Proteomes" id="UP001434337"/>
    </source>
</evidence>
<evidence type="ECO:0000313" key="7">
    <source>
        <dbReference type="EMBL" id="WZW97372.1"/>
    </source>
</evidence>
<feature type="domain" description="RNA polymerase sigma-70 region 2" evidence="5">
    <location>
        <begin position="24"/>
        <end position="86"/>
    </location>
</feature>
<comment type="similarity">
    <text evidence="1">Belongs to the sigma-70 factor family. ECF subfamily.</text>
</comment>